<accession>A0A2T3MQR4</accession>
<sequence length="763" mass="86677">MLNRYQAALDEHIKAQQQVKLENITNQDGEHASWDDWVWIVTKNDGTHNKLFFLDPNKVKRPILHPRKPYSREQHLPELLQHIAMCYAIELLTMELSKSHIENRFISARYSLCYFGNALTRITQNHLDDMYEQNMGVRWLERSRLFIKWLQKNGGISSTIKAPRQGRKERGDVYSFDSALDREQSKMPDERALRALAAIANDVLPKADQVAAIDIHASQHASFVASMATIAMASPNRVASEQLALAKQRLKSRIATRIENGEEVTKTVYWLDWSGSKGYKDNDNHILASMKVPVTRAMEYLRVACEPARVLCRFYENSTLPLRQLLGEFTSEKVKDFDENGCVNLFQLGYILGFYDGSEGVAQLWLPDESSRALSKHHKHVSQLCERDVLRLNRTNLAALMGISEKKVAMVRELLGEKPTVAELQWNWISYIKRSVATFPYRISASNKVKLSNALCCFTGKQLGVYSKRTGHFFGGSFFAIESANLGRQLYNKLSGTSGGISIFKDFGFSPDIRIRPHQFRHWLNTKAQESGLSDEVIAMWSGRTLVQQNAVYDHTKDSAKVARISDIFAITDDVKKEIRVISLQEYQQATRKAASVTATGFCTQKLSVNPCSYLNDFVAQCVLCPSSCHVNRDQKAIDILGKDLSVQQLRLNQIKGSERLDTNTRLQNWFVTHYSNTAILEQLIVLMKREDIRQGSPIRYVADSGVFRVTDTVNRRVGEIRAALPDARAALKKHISDKIKPERAPANRALEDLLSKFSLTQE</sequence>
<dbReference type="RefSeq" id="WP_107285417.1">
    <property type="nucleotide sequence ID" value="NZ_PYMC01000029.1"/>
</dbReference>
<evidence type="ECO:0000313" key="1">
    <source>
        <dbReference type="EMBL" id="PSV99565.1"/>
    </source>
</evidence>
<dbReference type="EMBL" id="PYMC01000029">
    <property type="protein sequence ID" value="PSV99565.1"/>
    <property type="molecule type" value="Genomic_DNA"/>
</dbReference>
<keyword evidence="2" id="KW-1185">Reference proteome</keyword>
<dbReference type="OrthoDB" id="6725579at2"/>
<dbReference type="SUPFAM" id="SSF56349">
    <property type="entry name" value="DNA breaking-rejoining enzymes"/>
    <property type="match status" value="1"/>
</dbReference>
<protein>
    <recommendedName>
        <fullName evidence="3">Integrase</fullName>
    </recommendedName>
</protein>
<dbReference type="AlphaFoldDB" id="A0A2T3MQR4"/>
<organism evidence="1 2">
    <name type="scientific">Photobacterium lipolyticum</name>
    <dbReference type="NCBI Taxonomy" id="266810"/>
    <lineage>
        <taxon>Bacteria</taxon>
        <taxon>Pseudomonadati</taxon>
        <taxon>Pseudomonadota</taxon>
        <taxon>Gammaproteobacteria</taxon>
        <taxon>Vibrionales</taxon>
        <taxon>Vibrionaceae</taxon>
        <taxon>Photobacterium</taxon>
    </lineage>
</organism>
<name>A0A2T3MQR4_9GAMM</name>
<gene>
    <name evidence="1" type="ORF">C9I89_21685</name>
</gene>
<evidence type="ECO:0000313" key="2">
    <source>
        <dbReference type="Proteomes" id="UP000240904"/>
    </source>
</evidence>
<reference evidence="1 2" key="1">
    <citation type="submission" date="2018-03" db="EMBL/GenBank/DDBJ databases">
        <title>Whole genome sequencing of Histamine producing bacteria.</title>
        <authorList>
            <person name="Butler K."/>
        </authorList>
    </citation>
    <scope>NUCLEOTIDE SEQUENCE [LARGE SCALE GENOMIC DNA]</scope>
    <source>
        <strain evidence="1 2">DSM 16190</strain>
    </source>
</reference>
<dbReference type="Proteomes" id="UP000240904">
    <property type="component" value="Unassembled WGS sequence"/>
</dbReference>
<comment type="caution">
    <text evidence="1">The sequence shown here is derived from an EMBL/GenBank/DDBJ whole genome shotgun (WGS) entry which is preliminary data.</text>
</comment>
<dbReference type="InterPro" id="IPR011010">
    <property type="entry name" value="DNA_brk_join_enz"/>
</dbReference>
<dbReference type="GO" id="GO:0003677">
    <property type="term" value="F:DNA binding"/>
    <property type="evidence" value="ECO:0007669"/>
    <property type="project" value="InterPro"/>
</dbReference>
<evidence type="ECO:0008006" key="3">
    <source>
        <dbReference type="Google" id="ProtNLM"/>
    </source>
</evidence>
<proteinExistence type="predicted"/>